<feature type="compositionally biased region" description="Basic and acidic residues" evidence="1">
    <location>
        <begin position="60"/>
        <end position="74"/>
    </location>
</feature>
<gene>
    <name evidence="2" type="ORF">F5983_24085</name>
</gene>
<organism evidence="2 3">
    <name type="scientific">Streptomyces arboris</name>
    <dbReference type="NCBI Taxonomy" id="2600619"/>
    <lineage>
        <taxon>Bacteria</taxon>
        <taxon>Bacillati</taxon>
        <taxon>Actinomycetota</taxon>
        <taxon>Actinomycetes</taxon>
        <taxon>Kitasatosporales</taxon>
        <taxon>Streptomycetaceae</taxon>
        <taxon>Streptomyces</taxon>
    </lineage>
</organism>
<evidence type="ECO:0000313" key="2">
    <source>
        <dbReference type="EMBL" id="KAB2589987.1"/>
    </source>
</evidence>
<protein>
    <submittedName>
        <fullName evidence="2">Uncharacterized protein</fullName>
    </submittedName>
</protein>
<comment type="caution">
    <text evidence="2">The sequence shown here is derived from an EMBL/GenBank/DDBJ whole genome shotgun (WGS) entry which is preliminary data.</text>
</comment>
<dbReference type="RefSeq" id="WP_151512164.1">
    <property type="nucleotide sequence ID" value="NZ_JBMVCA010000023.1"/>
</dbReference>
<evidence type="ECO:0000256" key="1">
    <source>
        <dbReference type="SAM" id="MobiDB-lite"/>
    </source>
</evidence>
<reference evidence="2 3" key="1">
    <citation type="submission" date="2019-09" db="EMBL/GenBank/DDBJ databases">
        <authorList>
            <person name="Liu P."/>
        </authorList>
    </citation>
    <scope>NUCLEOTIDE SEQUENCE [LARGE SCALE GENOMIC DNA]</scope>
    <source>
        <strain evidence="2 3">TRM68085</strain>
    </source>
</reference>
<sequence length="89" mass="9509">MTRRDLARLLDVLKTFDVEAEDAVPECSGEEKVLSVVFAVSSAGADRIVLELGRGGWVAERVDHGSGPQKREGGRGASSKGSERRRAAV</sequence>
<dbReference type="EMBL" id="VYUA01000024">
    <property type="protein sequence ID" value="KAB2589987.1"/>
    <property type="molecule type" value="Genomic_DNA"/>
</dbReference>
<feature type="region of interest" description="Disordered" evidence="1">
    <location>
        <begin position="60"/>
        <end position="89"/>
    </location>
</feature>
<dbReference type="Proteomes" id="UP000326907">
    <property type="component" value="Unassembled WGS sequence"/>
</dbReference>
<proteinExistence type="predicted"/>
<name>A0A5N5EHA4_9ACTN</name>
<dbReference type="AlphaFoldDB" id="A0A5N5EHA4"/>
<accession>A0A5N5EHA4</accession>
<evidence type="ECO:0000313" key="3">
    <source>
        <dbReference type="Proteomes" id="UP000326907"/>
    </source>
</evidence>
<keyword evidence="3" id="KW-1185">Reference proteome</keyword>